<evidence type="ECO:0000313" key="23">
    <source>
        <dbReference type="Proteomes" id="UP000280346"/>
    </source>
</evidence>
<dbReference type="PROSITE" id="PS50109">
    <property type="entry name" value="HIS_KIN"/>
    <property type="match status" value="1"/>
</dbReference>
<feature type="modified residue" description="Phosphohistidine" evidence="14">
    <location>
        <position position="1077"/>
    </location>
</feature>
<dbReference type="InterPro" id="IPR003661">
    <property type="entry name" value="HisK_dim/P_dom"/>
</dbReference>
<dbReference type="PROSITE" id="PS50113">
    <property type="entry name" value="PAC"/>
    <property type="match status" value="3"/>
</dbReference>
<dbReference type="Pfam" id="PF01627">
    <property type="entry name" value="Hpt"/>
    <property type="match status" value="1"/>
</dbReference>
<gene>
    <name evidence="22" type="ORF">EJ913_12515</name>
</gene>
<dbReference type="SMART" id="SM00091">
    <property type="entry name" value="PAS"/>
    <property type="match status" value="3"/>
</dbReference>
<keyword evidence="11" id="KW-1133">Transmembrane helix</keyword>
<dbReference type="SUPFAM" id="SSF55785">
    <property type="entry name" value="PYP-like sensor domain (PAS domain)"/>
    <property type="match status" value="3"/>
</dbReference>
<evidence type="ECO:0000259" key="20">
    <source>
        <dbReference type="PROSITE" id="PS50113"/>
    </source>
</evidence>
<evidence type="ECO:0000259" key="21">
    <source>
        <dbReference type="PROSITE" id="PS50894"/>
    </source>
</evidence>
<evidence type="ECO:0000256" key="11">
    <source>
        <dbReference type="ARBA" id="ARBA00022989"/>
    </source>
</evidence>
<evidence type="ECO:0000256" key="2">
    <source>
        <dbReference type="ARBA" id="ARBA00004651"/>
    </source>
</evidence>
<dbReference type="Gene3D" id="3.40.50.2300">
    <property type="match status" value="2"/>
</dbReference>
<dbReference type="PANTHER" id="PTHR45339">
    <property type="entry name" value="HYBRID SIGNAL TRANSDUCTION HISTIDINE KINASE J"/>
    <property type="match status" value="1"/>
</dbReference>
<dbReference type="CDD" id="cd00156">
    <property type="entry name" value="REC"/>
    <property type="match status" value="1"/>
</dbReference>
<keyword evidence="16" id="KW-0175">Coiled coil</keyword>
<feature type="domain" description="PAS" evidence="19">
    <location>
        <begin position="93"/>
        <end position="135"/>
    </location>
</feature>
<evidence type="ECO:0000256" key="16">
    <source>
        <dbReference type="SAM" id="Coils"/>
    </source>
</evidence>
<comment type="caution">
    <text evidence="22">The sequence shown here is derived from an EMBL/GenBank/DDBJ whole genome shotgun (WGS) entry which is preliminary data.</text>
</comment>
<keyword evidence="4" id="KW-1003">Cell membrane</keyword>
<comment type="catalytic activity">
    <reaction evidence="1">
        <text>ATP + protein L-histidine = ADP + protein N-phospho-L-histidine.</text>
        <dbReference type="EC" id="2.7.13.3"/>
    </reaction>
</comment>
<dbReference type="SUPFAM" id="SSF52172">
    <property type="entry name" value="CheY-like"/>
    <property type="match status" value="2"/>
</dbReference>
<dbReference type="Pfam" id="PF00072">
    <property type="entry name" value="Response_reg"/>
    <property type="match status" value="2"/>
</dbReference>
<dbReference type="EMBL" id="RZIJ01000008">
    <property type="protein sequence ID" value="RUQ71464.1"/>
    <property type="molecule type" value="Genomic_DNA"/>
</dbReference>
<reference evidence="22 23" key="1">
    <citation type="submission" date="2018-12" db="EMBL/GenBank/DDBJ databases">
        <authorList>
            <person name="Yang Y."/>
        </authorList>
    </citation>
    <scope>NUCLEOTIDE SEQUENCE [LARGE SCALE GENOMIC DNA]</scope>
    <source>
        <strain evidence="22 23">GSF71</strain>
    </source>
</reference>
<dbReference type="SUPFAM" id="SSF47226">
    <property type="entry name" value="Histidine-containing phosphotransfer domain, HPT domain"/>
    <property type="match status" value="1"/>
</dbReference>
<dbReference type="GO" id="GO:0005886">
    <property type="term" value="C:plasma membrane"/>
    <property type="evidence" value="ECO:0007669"/>
    <property type="project" value="UniProtKB-SubCell"/>
</dbReference>
<dbReference type="PRINTS" id="PR00344">
    <property type="entry name" value="BCTRLSENSOR"/>
</dbReference>
<evidence type="ECO:0000256" key="9">
    <source>
        <dbReference type="ARBA" id="ARBA00022777"/>
    </source>
</evidence>
<dbReference type="Pfam" id="PF08447">
    <property type="entry name" value="PAS_3"/>
    <property type="match status" value="1"/>
</dbReference>
<feature type="domain" description="PAS" evidence="19">
    <location>
        <begin position="204"/>
        <end position="248"/>
    </location>
</feature>
<dbReference type="OrthoDB" id="9801651at2"/>
<dbReference type="SUPFAM" id="SSF47384">
    <property type="entry name" value="Homodimeric domain of signal transducing histidine kinase"/>
    <property type="match status" value="1"/>
</dbReference>
<evidence type="ECO:0000256" key="15">
    <source>
        <dbReference type="PROSITE-ProRule" id="PRU00169"/>
    </source>
</evidence>
<evidence type="ECO:0000256" key="10">
    <source>
        <dbReference type="ARBA" id="ARBA00022840"/>
    </source>
</evidence>
<keyword evidence="7" id="KW-0812">Transmembrane</keyword>
<dbReference type="EC" id="2.7.13.3" evidence="3"/>
<feature type="modified residue" description="4-aspartylphosphate" evidence="15">
    <location>
        <position position="923"/>
    </location>
</feature>
<dbReference type="InterPro" id="IPR000014">
    <property type="entry name" value="PAS"/>
</dbReference>
<keyword evidence="6" id="KW-0808">Transferase</keyword>
<dbReference type="SMART" id="SM00086">
    <property type="entry name" value="PAC"/>
    <property type="match status" value="3"/>
</dbReference>
<dbReference type="InterPro" id="IPR011006">
    <property type="entry name" value="CheY-like_superfamily"/>
</dbReference>
<dbReference type="Gene3D" id="3.30.450.20">
    <property type="entry name" value="PAS domain"/>
    <property type="match status" value="3"/>
</dbReference>
<dbReference type="CDD" id="cd00130">
    <property type="entry name" value="PAS"/>
    <property type="match status" value="3"/>
</dbReference>
<dbReference type="InterPro" id="IPR005467">
    <property type="entry name" value="His_kinase_dom"/>
</dbReference>
<dbReference type="InterPro" id="IPR003594">
    <property type="entry name" value="HATPase_dom"/>
</dbReference>
<organism evidence="22 23">
    <name type="scientific">Azospirillum doebereinerae</name>
    <dbReference type="NCBI Taxonomy" id="92933"/>
    <lineage>
        <taxon>Bacteria</taxon>
        <taxon>Pseudomonadati</taxon>
        <taxon>Pseudomonadota</taxon>
        <taxon>Alphaproteobacteria</taxon>
        <taxon>Rhodospirillales</taxon>
        <taxon>Azospirillaceae</taxon>
        <taxon>Azospirillum</taxon>
    </lineage>
</organism>
<keyword evidence="9" id="KW-0418">Kinase</keyword>
<dbReference type="SMART" id="SM00448">
    <property type="entry name" value="REC"/>
    <property type="match status" value="2"/>
</dbReference>
<dbReference type="Gene3D" id="1.10.287.130">
    <property type="match status" value="1"/>
</dbReference>
<evidence type="ECO:0000256" key="14">
    <source>
        <dbReference type="PROSITE-ProRule" id="PRU00110"/>
    </source>
</evidence>
<dbReference type="Gene3D" id="1.20.120.160">
    <property type="entry name" value="HPT domain"/>
    <property type="match status" value="1"/>
</dbReference>
<dbReference type="CDD" id="cd00088">
    <property type="entry name" value="HPT"/>
    <property type="match status" value="1"/>
</dbReference>
<dbReference type="PROSITE" id="PS50894">
    <property type="entry name" value="HPT"/>
    <property type="match status" value="1"/>
</dbReference>
<protein>
    <recommendedName>
        <fullName evidence="3">histidine kinase</fullName>
        <ecNumber evidence="3">2.7.13.3</ecNumber>
    </recommendedName>
</protein>
<dbReference type="FunFam" id="3.30.565.10:FF:000010">
    <property type="entry name" value="Sensor histidine kinase RcsC"/>
    <property type="match status" value="1"/>
</dbReference>
<dbReference type="SUPFAM" id="SSF55874">
    <property type="entry name" value="ATPase domain of HSP90 chaperone/DNA topoisomerase II/histidine kinase"/>
    <property type="match status" value="1"/>
</dbReference>
<dbReference type="GO" id="GO:0000155">
    <property type="term" value="F:phosphorelay sensor kinase activity"/>
    <property type="evidence" value="ECO:0007669"/>
    <property type="project" value="InterPro"/>
</dbReference>
<dbReference type="SMART" id="SM00387">
    <property type="entry name" value="HATPase_c"/>
    <property type="match status" value="1"/>
</dbReference>
<evidence type="ECO:0000256" key="13">
    <source>
        <dbReference type="ARBA" id="ARBA00023136"/>
    </source>
</evidence>
<evidence type="ECO:0000256" key="3">
    <source>
        <dbReference type="ARBA" id="ARBA00012438"/>
    </source>
</evidence>
<dbReference type="PROSITE" id="PS50110">
    <property type="entry name" value="RESPONSE_REGULATORY"/>
    <property type="match status" value="2"/>
</dbReference>
<feature type="domain" description="PAC" evidence="20">
    <location>
        <begin position="151"/>
        <end position="203"/>
    </location>
</feature>
<evidence type="ECO:0000313" key="22">
    <source>
        <dbReference type="EMBL" id="RUQ71464.1"/>
    </source>
</evidence>
<evidence type="ECO:0000256" key="8">
    <source>
        <dbReference type="ARBA" id="ARBA00022741"/>
    </source>
</evidence>
<dbReference type="InterPro" id="IPR004358">
    <property type="entry name" value="Sig_transdc_His_kin-like_C"/>
</dbReference>
<keyword evidence="10" id="KW-0067">ATP-binding</keyword>
<dbReference type="InterPro" id="IPR036641">
    <property type="entry name" value="HPT_dom_sf"/>
</dbReference>
<comment type="subcellular location">
    <subcellularLocation>
        <location evidence="2">Cell membrane</location>
        <topology evidence="2">Multi-pass membrane protein</topology>
    </subcellularLocation>
</comment>
<keyword evidence="12" id="KW-0902">Two-component regulatory system</keyword>
<dbReference type="PROSITE" id="PS50112">
    <property type="entry name" value="PAS"/>
    <property type="match status" value="3"/>
</dbReference>
<dbReference type="NCBIfam" id="TIGR00229">
    <property type="entry name" value="sensory_box"/>
    <property type="match status" value="3"/>
</dbReference>
<evidence type="ECO:0000256" key="12">
    <source>
        <dbReference type="ARBA" id="ARBA00023012"/>
    </source>
</evidence>
<keyword evidence="23" id="KW-1185">Reference proteome</keyword>
<keyword evidence="13" id="KW-0472">Membrane</keyword>
<feature type="domain" description="PAC" evidence="20">
    <location>
        <begin position="283"/>
        <end position="334"/>
    </location>
</feature>
<dbReference type="InterPro" id="IPR013655">
    <property type="entry name" value="PAS_fold_3"/>
</dbReference>
<keyword evidence="5 15" id="KW-0597">Phosphoprotein</keyword>
<dbReference type="AlphaFoldDB" id="A0A3S0XBI8"/>
<dbReference type="GO" id="GO:0005524">
    <property type="term" value="F:ATP binding"/>
    <property type="evidence" value="ECO:0007669"/>
    <property type="project" value="UniProtKB-KW"/>
</dbReference>
<dbReference type="Pfam" id="PF00989">
    <property type="entry name" value="PAS"/>
    <property type="match status" value="1"/>
</dbReference>
<feature type="domain" description="Response regulatory" evidence="18">
    <location>
        <begin position="723"/>
        <end position="843"/>
    </location>
</feature>
<dbReference type="CDD" id="cd00082">
    <property type="entry name" value="HisKA"/>
    <property type="match status" value="1"/>
</dbReference>
<dbReference type="InterPro" id="IPR000700">
    <property type="entry name" value="PAS-assoc_C"/>
</dbReference>
<feature type="domain" description="Response regulatory" evidence="18">
    <location>
        <begin position="874"/>
        <end position="990"/>
    </location>
</feature>
<evidence type="ECO:0000256" key="7">
    <source>
        <dbReference type="ARBA" id="ARBA00022692"/>
    </source>
</evidence>
<feature type="coiled-coil region" evidence="16">
    <location>
        <begin position="448"/>
        <end position="482"/>
    </location>
</feature>
<dbReference type="FunFam" id="1.10.287.130:FF:000003">
    <property type="entry name" value="Histidine kinase"/>
    <property type="match status" value="1"/>
</dbReference>
<accession>A0A3S0XBI8</accession>
<dbReference type="InterPro" id="IPR035965">
    <property type="entry name" value="PAS-like_dom_sf"/>
</dbReference>
<dbReference type="PANTHER" id="PTHR45339:SF1">
    <property type="entry name" value="HYBRID SIGNAL TRANSDUCTION HISTIDINE KINASE J"/>
    <property type="match status" value="1"/>
</dbReference>
<evidence type="ECO:0000256" key="4">
    <source>
        <dbReference type="ARBA" id="ARBA00022475"/>
    </source>
</evidence>
<dbReference type="RefSeq" id="WP_126998259.1">
    <property type="nucleotide sequence ID" value="NZ_JBNPXW010000003.1"/>
</dbReference>
<dbReference type="CDD" id="cd16922">
    <property type="entry name" value="HATPase_EvgS-ArcB-TorS-like"/>
    <property type="match status" value="1"/>
</dbReference>
<dbReference type="Proteomes" id="UP000280346">
    <property type="component" value="Unassembled WGS sequence"/>
</dbReference>
<dbReference type="CDD" id="cd17546">
    <property type="entry name" value="REC_hyHK_CKI1_RcsC-like"/>
    <property type="match status" value="1"/>
</dbReference>
<dbReference type="Pfam" id="PF13426">
    <property type="entry name" value="PAS_9"/>
    <property type="match status" value="1"/>
</dbReference>
<dbReference type="Pfam" id="PF00512">
    <property type="entry name" value="HisKA"/>
    <property type="match status" value="1"/>
</dbReference>
<dbReference type="InterPro" id="IPR013767">
    <property type="entry name" value="PAS_fold"/>
</dbReference>
<dbReference type="Pfam" id="PF02518">
    <property type="entry name" value="HATPase_c"/>
    <property type="match status" value="1"/>
</dbReference>
<dbReference type="SMART" id="SM00388">
    <property type="entry name" value="HisKA"/>
    <property type="match status" value="1"/>
</dbReference>
<feature type="domain" description="Histidine kinase" evidence="17">
    <location>
        <begin position="482"/>
        <end position="705"/>
    </location>
</feature>
<evidence type="ECO:0000259" key="17">
    <source>
        <dbReference type="PROSITE" id="PS50109"/>
    </source>
</evidence>
<keyword evidence="8" id="KW-0547">Nucleotide-binding</keyword>
<evidence type="ECO:0000259" key="18">
    <source>
        <dbReference type="PROSITE" id="PS50110"/>
    </source>
</evidence>
<sequence>MHPLLQSQFERMFGLRKRADVQVLLGELATLADQEGLSPTASRFLAEASLLFDRIAEACEQQAPRMEAIAEANSAAQRKLDRLKFALDQHAIVSITDARGRITHANDKFCRISGYSREELMGNDHRIVNSSHHPSAFFKEMWRTIASGQVWHGEICNRTKSGLPYWVSATIVPQLGSDGRPLQYVAIRTDITLRKRMEAALEESRRFLQGITESMGEGVFSLDRDGYCTFLNPEAERLLGWSQEDLGGILFHDAVHHTNGAGQPVAKSDCPVLHSIAQGKTYRSESDHFIRRDGTMFPISITSVPLREDGRIVGSVAIFQDITERQRMLTALRESEERLAIALDASNIGLWDWNPVTDHAYYSDHWLGMLGCDRAEVEGTGASWLSRLHPDDRAETLARLDEHVRGESPVYEIEYRMRHASGRWVWLLTAGKVTERNADGVPTRITGIHKDVTDRKRTEAELARAKEEADRANRLKSDFLANMSHEIRTPMNAVIGLSHLMAKTELAPRQRDYLDKIQASSRNLLGIINDILDFSKVEAGKLTIEAIPFRIGTVLQEVAAVVQPRIREKGLELIVDLHEGVPDTLVGDPLRLGQVILNLVANAVKFTEHGEVVVVVDGARIAGSPDAYRLEVAVCDTGIGMSAEQAASLFQPFTQADTSTTRRFGGTGLGLAICRQLTELMGGGVSLDSTPGVGSSFRFTVECRVGATGTTDNRLPGDLMGRRVLVVDDSDAVRSILADMLGRFGLTVETAGGGWTALERLERGQAGAEPPVDLLVLDWRMPDLDGIETLRRLWATPGAHPPTIMTTAYGAEGVHAALEDRTVSVLEKPVTPSAMFDAVMMALGHTAPAPADLLRRTPRDAAEATDLSALVGRTVLLVEDNAINQQVACGLLELVGIEAIVVSSGEEALQSLREVKFDLVLMDVQMPGLDGYETTRRIRRQLERVAMPIVAMTAHTMAGDREHCLESGMNDHVSKPIDPEALYATLARWLKPSRSLGMAPSAAASAPVPARAGASPPAVPDRLPGLDLTVARRNVNGNLALLRRILTDFAGSHADEAVKLADAVHAERWRDALRLAHTLKGTAATIGALDLSALAAQIEQAALGEEPAVPGELLARLALALGVVVGGIGTLGRPQPVEAVSTAFTAERIEEALALADRLHGLLAAGDPEAGELAETLAATLAGSPAAGAAGAMARHAGNFDFDDAAAALADARGCLDAWRETQS</sequence>
<dbReference type="GO" id="GO:0006355">
    <property type="term" value="P:regulation of DNA-templated transcription"/>
    <property type="evidence" value="ECO:0007669"/>
    <property type="project" value="InterPro"/>
</dbReference>
<evidence type="ECO:0000256" key="6">
    <source>
        <dbReference type="ARBA" id="ARBA00022679"/>
    </source>
</evidence>
<dbReference type="InterPro" id="IPR001610">
    <property type="entry name" value="PAC"/>
</dbReference>
<dbReference type="Gene3D" id="3.30.565.10">
    <property type="entry name" value="Histidine kinase-like ATPase, C-terminal domain"/>
    <property type="match status" value="1"/>
</dbReference>
<feature type="domain" description="HPt" evidence="21">
    <location>
        <begin position="1038"/>
        <end position="1131"/>
    </location>
</feature>
<name>A0A3S0XBI8_9PROT</name>
<dbReference type="InterPro" id="IPR036097">
    <property type="entry name" value="HisK_dim/P_sf"/>
</dbReference>
<evidence type="ECO:0000256" key="1">
    <source>
        <dbReference type="ARBA" id="ARBA00000085"/>
    </source>
</evidence>
<dbReference type="InterPro" id="IPR001789">
    <property type="entry name" value="Sig_transdc_resp-reg_receiver"/>
</dbReference>
<dbReference type="InterPro" id="IPR036890">
    <property type="entry name" value="HATPase_C_sf"/>
</dbReference>
<evidence type="ECO:0000256" key="5">
    <source>
        <dbReference type="ARBA" id="ARBA00022553"/>
    </source>
</evidence>
<feature type="domain" description="PAC" evidence="20">
    <location>
        <begin position="411"/>
        <end position="464"/>
    </location>
</feature>
<feature type="modified residue" description="4-aspartylphosphate" evidence="15">
    <location>
        <position position="778"/>
    </location>
</feature>
<dbReference type="InterPro" id="IPR008207">
    <property type="entry name" value="Sig_transdc_His_kin_Hpt_dom"/>
</dbReference>
<evidence type="ECO:0000259" key="19">
    <source>
        <dbReference type="PROSITE" id="PS50112"/>
    </source>
</evidence>
<proteinExistence type="predicted"/>
<feature type="domain" description="PAS" evidence="19">
    <location>
        <begin position="335"/>
        <end position="407"/>
    </location>
</feature>